<reference evidence="4 5" key="1">
    <citation type="submission" date="2020-12" db="EMBL/GenBank/DDBJ databases">
        <authorList>
            <person name="Lu T."/>
            <person name="Wang Q."/>
            <person name="Han X."/>
        </authorList>
    </citation>
    <scope>NUCLEOTIDE SEQUENCE [LARGE SCALE GENOMIC DNA]</scope>
    <source>
        <strain evidence="4 5">WQ 585</strain>
    </source>
</reference>
<evidence type="ECO:0000259" key="3">
    <source>
        <dbReference type="Pfam" id="PF19305"/>
    </source>
</evidence>
<keyword evidence="5" id="KW-1185">Reference proteome</keyword>
<accession>A0ABS1EHL0</accession>
<dbReference type="InterPro" id="IPR042188">
    <property type="entry name" value="MmgE/PrpD_sf_2"/>
</dbReference>
<dbReference type="PANTHER" id="PTHR16943:SF8">
    <property type="entry name" value="2-METHYLCITRATE DEHYDRATASE"/>
    <property type="match status" value="1"/>
</dbReference>
<dbReference type="Pfam" id="PF03972">
    <property type="entry name" value="MmgE_PrpD_N"/>
    <property type="match status" value="1"/>
</dbReference>
<dbReference type="InterPro" id="IPR042183">
    <property type="entry name" value="MmgE/PrpD_sf_1"/>
</dbReference>
<gene>
    <name evidence="4" type="ORF">JHL22_14715</name>
</gene>
<evidence type="ECO:0000313" key="5">
    <source>
        <dbReference type="Proteomes" id="UP000635316"/>
    </source>
</evidence>
<dbReference type="InterPro" id="IPR005656">
    <property type="entry name" value="MmgE_PrpD"/>
</dbReference>
<comment type="caution">
    <text evidence="4">The sequence shown here is derived from an EMBL/GenBank/DDBJ whole genome shotgun (WGS) entry which is preliminary data.</text>
</comment>
<dbReference type="SUPFAM" id="SSF103378">
    <property type="entry name" value="2-methylcitrate dehydratase PrpD"/>
    <property type="match status" value="1"/>
</dbReference>
<dbReference type="InterPro" id="IPR045337">
    <property type="entry name" value="MmgE_PrpD_C"/>
</dbReference>
<sequence length="445" mass="48048">MLTTLLGELISKVVQSGTSYEAKEAAKVGIIDTVATMLAGRRETPVQVLRRAFSPLTSGHALEFCGFEMTSAETAALINGVAAHVLDFDDVALRGHPSAVITPAIFALGSEIGSSGDDLLNAYVTGYQVWGELVDREMDMHPIKGWHTTSVFGAVGAAAACAVLLKLDAIHAAHAIGIGATQSSGLMANFGSMSKSFQTARAAQAGIVAAKLAKEGFTAGLDILEHSQGFLKAFSPTGNVDTETLVELPEGQWLVESKAVSIKKYPTCFYTHRSVDAILDLVKQEGIKPKDVMKIEVIMSHEHATILRNHFPQSGLEAKFSIEFAMACALVYGKIGLTELTDDIVQSSDITKLMKKVHVVETINYSDEWVGAAAEDQVFITLESGLRMESQRVKYAKGHANNPLSRADLDEKFLVCSEVGAVPMESSELLKKLWQLENHKINNLW</sequence>
<organism evidence="4 5">
    <name type="scientific">Advenella mandrilli</name>
    <dbReference type="NCBI Taxonomy" id="2800330"/>
    <lineage>
        <taxon>Bacteria</taxon>
        <taxon>Pseudomonadati</taxon>
        <taxon>Pseudomonadota</taxon>
        <taxon>Betaproteobacteria</taxon>
        <taxon>Burkholderiales</taxon>
        <taxon>Alcaligenaceae</taxon>
    </lineage>
</organism>
<dbReference type="Gene3D" id="3.30.1330.120">
    <property type="entry name" value="2-methylcitrate dehydratase PrpD"/>
    <property type="match status" value="1"/>
</dbReference>
<dbReference type="InterPro" id="IPR045336">
    <property type="entry name" value="MmgE_PrpD_N"/>
</dbReference>
<dbReference type="Pfam" id="PF19305">
    <property type="entry name" value="MmgE_PrpD_C"/>
    <property type="match status" value="1"/>
</dbReference>
<dbReference type="Gene3D" id="1.10.4100.10">
    <property type="entry name" value="2-methylcitrate dehydratase PrpD"/>
    <property type="match status" value="1"/>
</dbReference>
<feature type="domain" description="MmgE/PrpD N-terminal" evidence="2">
    <location>
        <begin position="18"/>
        <end position="240"/>
    </location>
</feature>
<name>A0ABS1EHL0_9BURK</name>
<dbReference type="Proteomes" id="UP000635316">
    <property type="component" value="Unassembled WGS sequence"/>
</dbReference>
<dbReference type="InterPro" id="IPR036148">
    <property type="entry name" value="MmgE/PrpD_sf"/>
</dbReference>
<evidence type="ECO:0000313" key="4">
    <source>
        <dbReference type="EMBL" id="MBK1782466.1"/>
    </source>
</evidence>
<feature type="domain" description="MmgE/PrpD C-terminal" evidence="3">
    <location>
        <begin position="265"/>
        <end position="418"/>
    </location>
</feature>
<dbReference type="RefSeq" id="WP_200239154.1">
    <property type="nucleotide sequence ID" value="NZ_JAENGP010000021.1"/>
</dbReference>
<dbReference type="EMBL" id="JAENGP010000021">
    <property type="protein sequence ID" value="MBK1782466.1"/>
    <property type="molecule type" value="Genomic_DNA"/>
</dbReference>
<evidence type="ECO:0000259" key="2">
    <source>
        <dbReference type="Pfam" id="PF03972"/>
    </source>
</evidence>
<comment type="similarity">
    <text evidence="1">Belongs to the PrpD family.</text>
</comment>
<dbReference type="PANTHER" id="PTHR16943">
    <property type="entry name" value="2-METHYLCITRATE DEHYDRATASE-RELATED"/>
    <property type="match status" value="1"/>
</dbReference>
<protein>
    <submittedName>
        <fullName evidence="4">MmgE/PrpD family protein</fullName>
    </submittedName>
</protein>
<proteinExistence type="inferred from homology"/>
<evidence type="ECO:0000256" key="1">
    <source>
        <dbReference type="ARBA" id="ARBA00006174"/>
    </source>
</evidence>